<dbReference type="RefSeq" id="WP_209510015.1">
    <property type="nucleotide sequence ID" value="NZ_JAGGKS010000001.1"/>
</dbReference>
<sequence>MGDVKPIYSIADDALSIDKLINENALRENCKICLKLENKEELISFFRTSLVNQRCLYCRFKRYEIKTHAHIIKSINYSIFLSKIKNCLSFKQANGFFEKNDFDVMELSKHIKEISVIHEIFYIAMDVLAEINNRETINHMKRTMLYVKELVELLSESEEYNKILTKEVVDLIVASALIHDIGKIGIPQYILMKTEKLTKQEFDIIKNHTILGLETIVWAENCVEEIKPFLSYAKEMVCFHHERWDGSGYPYGTSGNNIPVSARIMAVADAYDALTSERVYKEVIEHEAAVKIILENSGTHFDPDIVIAFEKLQHTFKEISKKHI</sequence>
<evidence type="ECO:0000313" key="2">
    <source>
        <dbReference type="EMBL" id="MBP1924234.1"/>
    </source>
</evidence>
<dbReference type="InterPro" id="IPR003607">
    <property type="entry name" value="HD/PDEase_dom"/>
</dbReference>
<dbReference type="SMART" id="SM00471">
    <property type="entry name" value="HDc"/>
    <property type="match status" value="1"/>
</dbReference>
<dbReference type="PANTHER" id="PTHR45228:SF5">
    <property type="entry name" value="CYCLIC DI-GMP PHOSPHODIESTERASE VC_1348-RELATED"/>
    <property type="match status" value="1"/>
</dbReference>
<organism evidence="2 3">
    <name type="scientific">Sedimentibacter acidaminivorans</name>
    <dbReference type="NCBI Taxonomy" id="913099"/>
    <lineage>
        <taxon>Bacteria</taxon>
        <taxon>Bacillati</taxon>
        <taxon>Bacillota</taxon>
        <taxon>Tissierellia</taxon>
        <taxon>Sedimentibacter</taxon>
    </lineage>
</organism>
<dbReference type="Gene3D" id="1.10.3210.10">
    <property type="entry name" value="Hypothetical protein af1432"/>
    <property type="match status" value="1"/>
</dbReference>
<protein>
    <submittedName>
        <fullName evidence="2">Two-component system response regulator</fullName>
    </submittedName>
</protein>
<dbReference type="InterPro" id="IPR037522">
    <property type="entry name" value="HD_GYP_dom"/>
</dbReference>
<evidence type="ECO:0000259" key="1">
    <source>
        <dbReference type="PROSITE" id="PS51832"/>
    </source>
</evidence>
<dbReference type="PROSITE" id="PS51832">
    <property type="entry name" value="HD_GYP"/>
    <property type="match status" value="1"/>
</dbReference>
<dbReference type="EMBL" id="JAGGKS010000001">
    <property type="protein sequence ID" value="MBP1924234.1"/>
    <property type="molecule type" value="Genomic_DNA"/>
</dbReference>
<evidence type="ECO:0000313" key="3">
    <source>
        <dbReference type="Proteomes" id="UP001519342"/>
    </source>
</evidence>
<gene>
    <name evidence="2" type="ORF">J2Z76_000087</name>
</gene>
<name>A0ABS4G983_9FIRM</name>
<dbReference type="CDD" id="cd00077">
    <property type="entry name" value="HDc"/>
    <property type="match status" value="1"/>
</dbReference>
<dbReference type="InterPro" id="IPR052020">
    <property type="entry name" value="Cyclic_di-GMP/3'3'-cGAMP_PDE"/>
</dbReference>
<feature type="domain" description="HD-GYP" evidence="1">
    <location>
        <begin position="114"/>
        <end position="324"/>
    </location>
</feature>
<dbReference type="SUPFAM" id="SSF109604">
    <property type="entry name" value="HD-domain/PDEase-like"/>
    <property type="match status" value="1"/>
</dbReference>
<dbReference type="PANTHER" id="PTHR45228">
    <property type="entry name" value="CYCLIC DI-GMP PHOSPHODIESTERASE TM_0186-RELATED"/>
    <property type="match status" value="1"/>
</dbReference>
<keyword evidence="3" id="KW-1185">Reference proteome</keyword>
<proteinExistence type="predicted"/>
<comment type="caution">
    <text evidence="2">The sequence shown here is derived from an EMBL/GenBank/DDBJ whole genome shotgun (WGS) entry which is preliminary data.</text>
</comment>
<dbReference type="Pfam" id="PF13487">
    <property type="entry name" value="HD_5"/>
    <property type="match status" value="1"/>
</dbReference>
<dbReference type="Proteomes" id="UP001519342">
    <property type="component" value="Unassembled WGS sequence"/>
</dbReference>
<reference evidence="2 3" key="1">
    <citation type="submission" date="2021-03" db="EMBL/GenBank/DDBJ databases">
        <title>Genomic Encyclopedia of Type Strains, Phase IV (KMG-IV): sequencing the most valuable type-strain genomes for metagenomic binning, comparative biology and taxonomic classification.</title>
        <authorList>
            <person name="Goeker M."/>
        </authorList>
    </citation>
    <scope>NUCLEOTIDE SEQUENCE [LARGE SCALE GENOMIC DNA]</scope>
    <source>
        <strain evidence="2 3">DSM 24004</strain>
    </source>
</reference>
<accession>A0ABS4G983</accession>